<evidence type="ECO:0000256" key="1">
    <source>
        <dbReference type="ARBA" id="ARBA00047974"/>
    </source>
</evidence>
<dbReference type="Gene3D" id="1.25.40.340">
    <property type="match status" value="1"/>
</dbReference>
<dbReference type="Proteomes" id="UP001627154">
    <property type="component" value="Unassembled WGS sequence"/>
</dbReference>
<reference evidence="5 6" key="1">
    <citation type="journal article" date="2024" name="bioRxiv">
        <title>A reference genome for Trichogramma kaykai: A tiny desert-dwelling parasitoid wasp with competing sex-ratio distorters.</title>
        <authorList>
            <person name="Culotta J."/>
            <person name="Lindsey A.R."/>
        </authorList>
    </citation>
    <scope>NUCLEOTIDE SEQUENCE [LARGE SCALE GENOMIC DNA]</scope>
    <source>
        <strain evidence="5 6">KSX58</strain>
    </source>
</reference>
<dbReference type="Gene3D" id="3.40.50.10440">
    <property type="entry name" value="Dihydroxyacetone kinase, domain 1"/>
    <property type="match status" value="1"/>
</dbReference>
<evidence type="ECO:0000313" key="6">
    <source>
        <dbReference type="Proteomes" id="UP001627154"/>
    </source>
</evidence>
<dbReference type="AlphaFoldDB" id="A0ABD2XBZ6"/>
<sequence>MENVRLDVEDEENSSNISSKNPYLDYLPNYQTLVQKDYHLSNNKTAIVGVGLMSNRSLFVGFVGSGMLSATVLEDLNLLSSQKILEILKTISGLEKNGKPKTDILLFLQEWKGFNLARYLRAIYLADQYKISIKVILVENSDEINSQSHLMRSSDLSVHSFHPCCLPYLYKISGAMADDGKTLQEIYDTCNEIIVKDVIFGMLTSISQKEANSKSIEITFHRGNIHKCLSYHEDFILEKIVSEMCEKFLVPDLFEQNLDSKKLALVLSCSKDFDVCETEVITNKLVEHVNRLKISVEFVLYHALPHWEKCSGFNVICWNLSDNPFFVNYLRKPTSAHFWVNASSEVMNQSLKSESYNFKDQIEVEVTLATVDFACEALIACASNIDKLDLMEGETNKCGTRLATIAKAIQKSIKEKSFEPADSAVIIDEIVRTFAASVTPQDQLYAKFFRGMSNNLLKYKDHSKIKKWVKSFSEAVEQLPFKEIHEFEFFRVLIMAREKFLELDTNPEANLMIVLEGAVEAIQSRTANVDVKIGGYLGLADSHAIGIWMRGALEGFKQQYAQYTFRVSQKRTHDHSDDQPTGQEKVIKLD</sequence>
<organism evidence="5 6">
    <name type="scientific">Trichogramma kaykai</name>
    <dbReference type="NCBI Taxonomy" id="54128"/>
    <lineage>
        <taxon>Eukaryota</taxon>
        <taxon>Metazoa</taxon>
        <taxon>Ecdysozoa</taxon>
        <taxon>Arthropoda</taxon>
        <taxon>Hexapoda</taxon>
        <taxon>Insecta</taxon>
        <taxon>Pterygota</taxon>
        <taxon>Neoptera</taxon>
        <taxon>Endopterygota</taxon>
        <taxon>Hymenoptera</taxon>
        <taxon>Apocrita</taxon>
        <taxon>Proctotrupomorpha</taxon>
        <taxon>Chalcidoidea</taxon>
        <taxon>Trichogrammatidae</taxon>
        <taxon>Trichogramma</taxon>
    </lineage>
</organism>
<dbReference type="PROSITE" id="PS51481">
    <property type="entry name" value="DHAK"/>
    <property type="match status" value="1"/>
</dbReference>
<feature type="domain" description="DhaK" evidence="4">
    <location>
        <begin position="3"/>
        <end position="339"/>
    </location>
</feature>
<dbReference type="EMBL" id="JBJJXI010000037">
    <property type="protein sequence ID" value="KAL3402267.1"/>
    <property type="molecule type" value="Genomic_DNA"/>
</dbReference>
<comment type="catalytic activity">
    <reaction evidence="1">
        <text>D-glyceraldehyde + ATP = D-glyceraldehyde 3-phosphate + ADP + H(+)</text>
        <dbReference type="Rhea" id="RHEA:13941"/>
        <dbReference type="ChEBI" id="CHEBI:15378"/>
        <dbReference type="ChEBI" id="CHEBI:17378"/>
        <dbReference type="ChEBI" id="CHEBI:30616"/>
        <dbReference type="ChEBI" id="CHEBI:59776"/>
        <dbReference type="ChEBI" id="CHEBI:456216"/>
        <dbReference type="EC" id="2.7.1.28"/>
    </reaction>
</comment>
<dbReference type="PANTHER" id="PTHR28629">
    <property type="entry name" value="TRIOKINASE/FMN CYCLASE"/>
    <property type="match status" value="1"/>
</dbReference>
<keyword evidence="6" id="KW-1185">Reference proteome</keyword>
<dbReference type="InterPro" id="IPR004006">
    <property type="entry name" value="DhaK_dom"/>
</dbReference>
<comment type="caution">
    <text evidence="5">The sequence shown here is derived from an EMBL/GenBank/DDBJ whole genome shotgun (WGS) entry which is preliminary data.</text>
</comment>
<protein>
    <recommendedName>
        <fullName evidence="4">DhaK domain-containing protein</fullName>
    </recommendedName>
</protein>
<dbReference type="GO" id="GO:0050354">
    <property type="term" value="F:triokinase activity"/>
    <property type="evidence" value="ECO:0007669"/>
    <property type="project" value="UniProtKB-EC"/>
</dbReference>
<evidence type="ECO:0000259" key="4">
    <source>
        <dbReference type="PROSITE" id="PS51481"/>
    </source>
</evidence>
<evidence type="ECO:0000313" key="5">
    <source>
        <dbReference type="EMBL" id="KAL3402267.1"/>
    </source>
</evidence>
<dbReference type="PANTHER" id="PTHR28629:SF4">
    <property type="entry name" value="TRIOKINASE_FMN CYCLASE"/>
    <property type="match status" value="1"/>
</dbReference>
<proteinExistence type="predicted"/>
<dbReference type="SUPFAM" id="SSF82549">
    <property type="entry name" value="DAK1/DegV-like"/>
    <property type="match status" value="1"/>
</dbReference>
<comment type="catalytic activity">
    <reaction evidence="2">
        <text>dihydroxyacetone + ATP = dihydroxyacetone phosphate + ADP + H(+)</text>
        <dbReference type="Rhea" id="RHEA:15773"/>
        <dbReference type="ChEBI" id="CHEBI:15378"/>
        <dbReference type="ChEBI" id="CHEBI:16016"/>
        <dbReference type="ChEBI" id="CHEBI:30616"/>
        <dbReference type="ChEBI" id="CHEBI:57642"/>
        <dbReference type="ChEBI" id="CHEBI:456216"/>
        <dbReference type="EC" id="2.7.1.29"/>
    </reaction>
</comment>
<gene>
    <name evidence="5" type="ORF">TKK_004791</name>
</gene>
<evidence type="ECO:0000256" key="2">
    <source>
        <dbReference type="ARBA" id="ARBA00048898"/>
    </source>
</evidence>
<feature type="region of interest" description="Disordered" evidence="3">
    <location>
        <begin position="571"/>
        <end position="590"/>
    </location>
</feature>
<dbReference type="InterPro" id="IPR036117">
    <property type="entry name" value="DhaL_dom_sf"/>
</dbReference>
<accession>A0ABD2XBZ6</accession>
<name>A0ABD2XBZ6_9HYME</name>
<dbReference type="InterPro" id="IPR050861">
    <property type="entry name" value="Dihydroxyacetone_Kinase"/>
</dbReference>
<dbReference type="GO" id="GO:0004371">
    <property type="term" value="F:glycerone kinase activity"/>
    <property type="evidence" value="ECO:0007669"/>
    <property type="project" value="UniProtKB-EC"/>
</dbReference>
<evidence type="ECO:0000256" key="3">
    <source>
        <dbReference type="SAM" id="MobiDB-lite"/>
    </source>
</evidence>